<keyword evidence="1" id="KW-0472">Membrane</keyword>
<dbReference type="Proteomes" id="UP000472262">
    <property type="component" value="Unassembled WGS sequence"/>
</dbReference>
<accession>A0A672SW70</accession>
<dbReference type="PRINTS" id="PR01872">
    <property type="entry name" value="CLAUDIN12"/>
</dbReference>
<evidence type="ECO:0000313" key="2">
    <source>
        <dbReference type="Ensembl" id="ENSSGRP00000105959.1"/>
    </source>
</evidence>
<reference evidence="2" key="1">
    <citation type="submission" date="2025-08" db="UniProtKB">
        <authorList>
            <consortium name="Ensembl"/>
        </authorList>
    </citation>
    <scope>IDENTIFICATION</scope>
</reference>
<protein>
    <submittedName>
        <fullName evidence="2">Claudin 12</fullName>
    </submittedName>
</protein>
<feature type="transmembrane region" description="Helical" evidence="1">
    <location>
        <begin position="101"/>
        <end position="123"/>
    </location>
</feature>
<dbReference type="Ensembl" id="ENSSGRT00000112611.1">
    <property type="protein sequence ID" value="ENSSGRP00000105959.1"/>
    <property type="gene ID" value="ENSSGRG00000052395.1"/>
</dbReference>
<dbReference type="Gene3D" id="1.20.140.150">
    <property type="match status" value="1"/>
</dbReference>
<keyword evidence="1" id="KW-0812">Transmembrane</keyword>
<dbReference type="GO" id="GO:0005886">
    <property type="term" value="C:plasma membrane"/>
    <property type="evidence" value="ECO:0007669"/>
    <property type="project" value="TreeGrafter"/>
</dbReference>
<dbReference type="AlphaFoldDB" id="A0A672SW70"/>
<organism evidence="2 3">
    <name type="scientific">Sinocyclocheilus grahami</name>
    <name type="common">Dianchi golden-line fish</name>
    <name type="synonym">Barbus grahami</name>
    <dbReference type="NCBI Taxonomy" id="75366"/>
    <lineage>
        <taxon>Eukaryota</taxon>
        <taxon>Metazoa</taxon>
        <taxon>Chordata</taxon>
        <taxon>Craniata</taxon>
        <taxon>Vertebrata</taxon>
        <taxon>Euteleostomi</taxon>
        <taxon>Actinopterygii</taxon>
        <taxon>Neopterygii</taxon>
        <taxon>Teleostei</taxon>
        <taxon>Ostariophysi</taxon>
        <taxon>Cypriniformes</taxon>
        <taxon>Cyprinidae</taxon>
        <taxon>Cyprininae</taxon>
        <taxon>Sinocyclocheilus</taxon>
    </lineage>
</organism>
<evidence type="ECO:0000256" key="1">
    <source>
        <dbReference type="SAM" id="Phobius"/>
    </source>
</evidence>
<dbReference type="PANTHER" id="PTHR16703">
    <property type="entry name" value="CLAUDIN-12"/>
    <property type="match status" value="1"/>
</dbReference>
<proteinExistence type="predicted"/>
<evidence type="ECO:0000313" key="3">
    <source>
        <dbReference type="Proteomes" id="UP000472262"/>
    </source>
</evidence>
<reference evidence="2" key="2">
    <citation type="submission" date="2025-09" db="UniProtKB">
        <authorList>
            <consortium name="Ensembl"/>
        </authorList>
    </citation>
    <scope>IDENTIFICATION</scope>
</reference>
<sequence>MSCRDVHATNAFAFIIGMLSVGGLTVATLIPQWRTTRLLTYNLDLDLLQFCLPAGSLRRHAHGPLALLLCLTGMCKTACCSKTPDDIKNSHCLVNSSGCHLLVGMLLFLGGAIAMLPSVWFLFHTRNLNERYDNLFAVEFGVYVAISSAGGLILAALLMFMWYCMCKKLPSPFWLPLPEGPAMTNSLSVQYAGHRYSTRSRISGIEINIPVLTD</sequence>
<feature type="transmembrane region" description="Helical" evidence="1">
    <location>
        <begin position="135"/>
        <end position="163"/>
    </location>
</feature>
<keyword evidence="3" id="KW-1185">Reference proteome</keyword>
<feature type="transmembrane region" description="Helical" evidence="1">
    <location>
        <begin position="12"/>
        <end position="33"/>
    </location>
</feature>
<dbReference type="PANTHER" id="PTHR16703:SF3">
    <property type="entry name" value="CLAUDIN-12"/>
    <property type="match status" value="1"/>
</dbReference>
<dbReference type="InterPro" id="IPR013287">
    <property type="entry name" value="Claudin12"/>
</dbReference>
<keyword evidence="1" id="KW-1133">Transmembrane helix</keyword>
<name>A0A672SW70_SINGR</name>